<evidence type="ECO:0000256" key="1">
    <source>
        <dbReference type="ARBA" id="ARBA00001946"/>
    </source>
</evidence>
<dbReference type="Pfam" id="PF02581">
    <property type="entry name" value="TMP-TENI"/>
    <property type="match status" value="1"/>
</dbReference>
<dbReference type="CDD" id="cd03425">
    <property type="entry name" value="NUDIX_MutT_NudA_like"/>
    <property type="match status" value="1"/>
</dbReference>
<dbReference type="PRINTS" id="PR00502">
    <property type="entry name" value="NUDIXFAMILY"/>
</dbReference>
<protein>
    <recommendedName>
        <fullName evidence="13">8-oxo-dGTP diphosphatase</fullName>
        <ecNumber evidence="12">3.6.1.55</ecNumber>
    </recommendedName>
    <alternativeName>
        <fullName evidence="16">7,8-dihydro-8-oxoguanine-triphosphatase</fullName>
    </alternativeName>
    <alternativeName>
        <fullName evidence="15">Mutator protein MutT</fullName>
    </alternativeName>
    <alternativeName>
        <fullName evidence="14">dGTP pyrophosphohydrolase</fullName>
    </alternativeName>
</protein>
<keyword evidence="8" id="KW-0460">Magnesium</keyword>
<accession>A0A059ZU57</accession>
<dbReference type="InterPro" id="IPR020476">
    <property type="entry name" value="Nudix_hydrolase"/>
</dbReference>
<evidence type="ECO:0000259" key="18">
    <source>
        <dbReference type="PROSITE" id="PS51462"/>
    </source>
</evidence>
<sequence length="315" mass="33501">MLLDLRPADKPWPGYWEFPGGKMEAGESPEAALHRELAEELGITVRAATPWQVREYAYPERRVRLHLYKVTAWEGRVHGREGQELRWLSPAAAAALHLLPANRGILADLSAEALPCPPLFLIADPQRAAAGAFLKILEQSTAAGLRALILRIKGPLPAGLDAETLADWLARAKGRGVQVYLNHPDPLPSWPVVGRHFTEAQLADCDASPSSPFGVSCHSAAGLARAEALGASYALLSPLFPTATHPHTPALGLARFAELAAAVAVPVIALGGIDARRIPEARRAGARGAAVLSEILSASDPHAATQTLIHAWNAA</sequence>
<comment type="catalytic activity">
    <reaction evidence="10">
        <text>8-oxo-dGTP + H2O = 8-oxo-dGMP + diphosphate + H(+)</text>
        <dbReference type="Rhea" id="RHEA:31575"/>
        <dbReference type="ChEBI" id="CHEBI:15377"/>
        <dbReference type="ChEBI" id="CHEBI:15378"/>
        <dbReference type="ChEBI" id="CHEBI:33019"/>
        <dbReference type="ChEBI" id="CHEBI:63224"/>
        <dbReference type="ChEBI" id="CHEBI:77896"/>
        <dbReference type="EC" id="3.6.1.55"/>
    </reaction>
</comment>
<dbReference type="Gene3D" id="3.90.79.10">
    <property type="entry name" value="Nucleoside Triphosphate Pyrophosphohydrolase"/>
    <property type="match status" value="1"/>
</dbReference>
<keyword evidence="7 17" id="KW-0378">Hydrolase</keyword>
<dbReference type="eggNOG" id="COG0494">
    <property type="taxonomic scope" value="Bacteria"/>
</dbReference>
<gene>
    <name evidence="19" type="ORF">Acaty_c2490</name>
</gene>
<evidence type="ECO:0000256" key="17">
    <source>
        <dbReference type="RuleBase" id="RU003476"/>
    </source>
</evidence>
<proteinExistence type="inferred from homology"/>
<keyword evidence="4" id="KW-0235">DNA replication</keyword>
<comment type="similarity">
    <text evidence="2 17">Belongs to the Nudix hydrolase family.</text>
</comment>
<dbReference type="GO" id="GO:0044715">
    <property type="term" value="F:8-oxo-dGDP phosphatase activity"/>
    <property type="evidence" value="ECO:0007669"/>
    <property type="project" value="TreeGrafter"/>
</dbReference>
<dbReference type="Pfam" id="PF00293">
    <property type="entry name" value="NUDIX"/>
    <property type="match status" value="1"/>
</dbReference>
<evidence type="ECO:0000256" key="13">
    <source>
        <dbReference type="ARBA" id="ARBA00040794"/>
    </source>
</evidence>
<dbReference type="AlphaFoldDB" id="A0A059ZU57"/>
<evidence type="ECO:0000313" key="20">
    <source>
        <dbReference type="Proteomes" id="UP000005522"/>
    </source>
</evidence>
<comment type="cofactor">
    <cofactor evidence="1">
        <name>Mg(2+)</name>
        <dbReference type="ChEBI" id="CHEBI:18420"/>
    </cofactor>
</comment>
<feature type="domain" description="Nudix hydrolase" evidence="18">
    <location>
        <begin position="1"/>
        <end position="112"/>
    </location>
</feature>
<dbReference type="GO" id="GO:0046872">
    <property type="term" value="F:metal ion binding"/>
    <property type="evidence" value="ECO:0007669"/>
    <property type="project" value="UniProtKB-KW"/>
</dbReference>
<dbReference type="KEGG" id="acz:Acaty_c2490"/>
<evidence type="ECO:0000256" key="14">
    <source>
        <dbReference type="ARBA" id="ARBA00041592"/>
    </source>
</evidence>
<evidence type="ECO:0000256" key="2">
    <source>
        <dbReference type="ARBA" id="ARBA00005582"/>
    </source>
</evidence>
<dbReference type="InterPro" id="IPR000086">
    <property type="entry name" value="NUDIX_hydrolase_dom"/>
</dbReference>
<evidence type="ECO:0000256" key="5">
    <source>
        <dbReference type="ARBA" id="ARBA00022723"/>
    </source>
</evidence>
<dbReference type="PANTHER" id="PTHR47707">
    <property type="entry name" value="8-OXO-DGTP DIPHOSPHATASE"/>
    <property type="match status" value="1"/>
</dbReference>
<evidence type="ECO:0000256" key="11">
    <source>
        <dbReference type="ARBA" id="ARBA00036904"/>
    </source>
</evidence>
<dbReference type="Gene3D" id="3.20.20.70">
    <property type="entry name" value="Aldolase class I"/>
    <property type="match status" value="1"/>
</dbReference>
<dbReference type="GO" id="GO:0035539">
    <property type="term" value="F:8-oxo-7,8-dihydrodeoxyguanosine triphosphate pyrophosphatase activity"/>
    <property type="evidence" value="ECO:0007669"/>
    <property type="project" value="UniProtKB-EC"/>
</dbReference>
<evidence type="ECO:0000256" key="15">
    <source>
        <dbReference type="ARBA" id="ARBA00041979"/>
    </source>
</evidence>
<dbReference type="GO" id="GO:0044716">
    <property type="term" value="F:8-oxo-GDP phosphatase activity"/>
    <property type="evidence" value="ECO:0007669"/>
    <property type="project" value="TreeGrafter"/>
</dbReference>
<dbReference type="EMBL" id="CP005986">
    <property type="protein sequence ID" value="AIA56334.1"/>
    <property type="molecule type" value="Genomic_DNA"/>
</dbReference>
<dbReference type="InterPro" id="IPR020084">
    <property type="entry name" value="NUDIX_hydrolase_CS"/>
</dbReference>
<evidence type="ECO:0000256" key="3">
    <source>
        <dbReference type="ARBA" id="ARBA00022457"/>
    </source>
</evidence>
<dbReference type="NCBIfam" id="NF006530">
    <property type="entry name" value="PRK08999.1"/>
    <property type="match status" value="1"/>
</dbReference>
<keyword evidence="6" id="KW-0227">DNA damage</keyword>
<dbReference type="Proteomes" id="UP000005522">
    <property type="component" value="Chromosome"/>
</dbReference>
<keyword evidence="9" id="KW-0234">DNA repair</keyword>
<evidence type="ECO:0000256" key="10">
    <source>
        <dbReference type="ARBA" id="ARBA00035861"/>
    </source>
</evidence>
<dbReference type="PROSITE" id="PS51462">
    <property type="entry name" value="NUDIX"/>
    <property type="match status" value="1"/>
</dbReference>
<dbReference type="GO" id="GO:0006260">
    <property type="term" value="P:DNA replication"/>
    <property type="evidence" value="ECO:0007669"/>
    <property type="project" value="UniProtKB-KW"/>
</dbReference>
<evidence type="ECO:0000256" key="16">
    <source>
        <dbReference type="ARBA" id="ARBA00042798"/>
    </source>
</evidence>
<evidence type="ECO:0000256" key="9">
    <source>
        <dbReference type="ARBA" id="ARBA00023204"/>
    </source>
</evidence>
<keyword evidence="3" id="KW-0515">Mutator protein</keyword>
<dbReference type="InterPro" id="IPR047127">
    <property type="entry name" value="MutT-like"/>
</dbReference>
<dbReference type="InterPro" id="IPR022998">
    <property type="entry name" value="ThiamineP_synth_TenI"/>
</dbReference>
<dbReference type="eggNOG" id="COG0352">
    <property type="taxonomic scope" value="Bacteria"/>
</dbReference>
<evidence type="ECO:0000256" key="7">
    <source>
        <dbReference type="ARBA" id="ARBA00022801"/>
    </source>
</evidence>
<dbReference type="HOGENOM" id="CLU_076087_0_0_6"/>
<dbReference type="SUPFAM" id="SSF55811">
    <property type="entry name" value="Nudix"/>
    <property type="match status" value="1"/>
</dbReference>
<dbReference type="InterPro" id="IPR013785">
    <property type="entry name" value="Aldolase_TIM"/>
</dbReference>
<evidence type="ECO:0000256" key="4">
    <source>
        <dbReference type="ARBA" id="ARBA00022705"/>
    </source>
</evidence>
<dbReference type="PROSITE" id="PS00893">
    <property type="entry name" value="NUDIX_BOX"/>
    <property type="match status" value="1"/>
</dbReference>
<dbReference type="SUPFAM" id="SSF51391">
    <property type="entry name" value="Thiamin phosphate synthase"/>
    <property type="match status" value="1"/>
</dbReference>
<reference evidence="19 20" key="1">
    <citation type="journal article" date="2009" name="J. Bacteriol.">
        <title>Draft genome sequence of the extremely acidophilic bacterium Acidithiobacillus caldus ATCC 51756 reveals metabolic versatility in the genus Acidithiobacillus.</title>
        <authorList>
            <person name="Valdes J."/>
            <person name="Quatrini R."/>
            <person name="Hallberg K."/>
            <person name="Dopson M."/>
            <person name="Valenzuela P.D."/>
            <person name="Holmes D.S."/>
        </authorList>
    </citation>
    <scope>NUCLEOTIDE SEQUENCE [LARGE SCALE GENOMIC DNA]</scope>
    <source>
        <strain evidence="20">ATCC 51756 / DSM 8584 / KU</strain>
    </source>
</reference>
<organism evidence="19 20">
    <name type="scientific">Acidithiobacillus caldus (strain ATCC 51756 / DSM 8584 / KU)</name>
    <dbReference type="NCBI Taxonomy" id="637389"/>
    <lineage>
        <taxon>Bacteria</taxon>
        <taxon>Pseudomonadati</taxon>
        <taxon>Pseudomonadota</taxon>
        <taxon>Acidithiobacillia</taxon>
        <taxon>Acidithiobacillales</taxon>
        <taxon>Acidithiobacillaceae</taxon>
        <taxon>Acidithiobacillus</taxon>
    </lineage>
</organism>
<evidence type="ECO:0000313" key="19">
    <source>
        <dbReference type="EMBL" id="AIA56334.1"/>
    </source>
</evidence>
<dbReference type="GO" id="GO:0006281">
    <property type="term" value="P:DNA repair"/>
    <property type="evidence" value="ECO:0007669"/>
    <property type="project" value="UniProtKB-KW"/>
</dbReference>
<name>A0A059ZU57_ACICK</name>
<comment type="catalytic activity">
    <reaction evidence="11">
        <text>8-oxo-GTP + H2O = 8-oxo-GMP + diphosphate + H(+)</text>
        <dbReference type="Rhea" id="RHEA:67616"/>
        <dbReference type="ChEBI" id="CHEBI:15377"/>
        <dbReference type="ChEBI" id="CHEBI:15378"/>
        <dbReference type="ChEBI" id="CHEBI:33019"/>
        <dbReference type="ChEBI" id="CHEBI:143553"/>
        <dbReference type="ChEBI" id="CHEBI:145694"/>
    </reaction>
</comment>
<dbReference type="EC" id="3.6.1.55" evidence="12"/>
<dbReference type="GO" id="GO:0008413">
    <property type="term" value="F:8-oxo-7,8-dihydroguanosine triphosphate pyrophosphatase activity"/>
    <property type="evidence" value="ECO:0007669"/>
    <property type="project" value="TreeGrafter"/>
</dbReference>
<evidence type="ECO:0000256" key="12">
    <source>
        <dbReference type="ARBA" id="ARBA00038905"/>
    </source>
</evidence>
<dbReference type="InterPro" id="IPR036206">
    <property type="entry name" value="ThiamineP_synth_sf"/>
</dbReference>
<dbReference type="InterPro" id="IPR015797">
    <property type="entry name" value="NUDIX_hydrolase-like_dom_sf"/>
</dbReference>
<dbReference type="CDD" id="cd00564">
    <property type="entry name" value="TMP_TenI"/>
    <property type="match status" value="1"/>
</dbReference>
<evidence type="ECO:0000256" key="8">
    <source>
        <dbReference type="ARBA" id="ARBA00022842"/>
    </source>
</evidence>
<evidence type="ECO:0000256" key="6">
    <source>
        <dbReference type="ARBA" id="ARBA00022763"/>
    </source>
</evidence>
<dbReference type="PANTHER" id="PTHR47707:SF1">
    <property type="entry name" value="NUDIX HYDROLASE FAMILY PROTEIN"/>
    <property type="match status" value="1"/>
</dbReference>
<dbReference type="GO" id="GO:0009228">
    <property type="term" value="P:thiamine biosynthetic process"/>
    <property type="evidence" value="ECO:0007669"/>
    <property type="project" value="UniProtKB-KW"/>
</dbReference>
<keyword evidence="5" id="KW-0479">Metal-binding</keyword>